<accession>A0A4R6YUN3</accession>
<feature type="transmembrane region" description="Helical" evidence="8">
    <location>
        <begin position="216"/>
        <end position="237"/>
    </location>
</feature>
<keyword evidence="3" id="KW-0474">Menaquinone biosynthesis</keyword>
<keyword evidence="6 8" id="KW-1133">Transmembrane helix</keyword>
<dbReference type="CDD" id="cd13962">
    <property type="entry name" value="PT_UbiA_UBIAD1"/>
    <property type="match status" value="1"/>
</dbReference>
<feature type="transmembrane region" description="Helical" evidence="8">
    <location>
        <begin position="172"/>
        <end position="189"/>
    </location>
</feature>
<evidence type="ECO:0000256" key="8">
    <source>
        <dbReference type="SAM" id="Phobius"/>
    </source>
</evidence>
<evidence type="ECO:0000313" key="9">
    <source>
        <dbReference type="EMBL" id="TDR42062.1"/>
    </source>
</evidence>
<evidence type="ECO:0000256" key="3">
    <source>
        <dbReference type="ARBA" id="ARBA00022428"/>
    </source>
</evidence>
<dbReference type="EMBL" id="SNZH01000009">
    <property type="protein sequence ID" value="TDR42062.1"/>
    <property type="molecule type" value="Genomic_DNA"/>
</dbReference>
<evidence type="ECO:0000313" key="10">
    <source>
        <dbReference type="Proteomes" id="UP000295293"/>
    </source>
</evidence>
<dbReference type="GO" id="GO:0016020">
    <property type="term" value="C:membrane"/>
    <property type="evidence" value="ECO:0007669"/>
    <property type="project" value="UniProtKB-SubCell"/>
</dbReference>
<keyword evidence="7 8" id="KW-0472">Membrane</keyword>
<evidence type="ECO:0000256" key="7">
    <source>
        <dbReference type="ARBA" id="ARBA00023136"/>
    </source>
</evidence>
<dbReference type="InterPro" id="IPR026046">
    <property type="entry name" value="UBIAD1"/>
</dbReference>
<dbReference type="Gene3D" id="1.10.357.140">
    <property type="entry name" value="UbiA prenyltransferase"/>
    <property type="match status" value="1"/>
</dbReference>
<evidence type="ECO:0000256" key="6">
    <source>
        <dbReference type="ARBA" id="ARBA00022989"/>
    </source>
</evidence>
<dbReference type="InterPro" id="IPR000537">
    <property type="entry name" value="UbiA_prenyltransferase"/>
</dbReference>
<keyword evidence="4" id="KW-1003">Cell membrane</keyword>
<feature type="transmembrane region" description="Helical" evidence="8">
    <location>
        <begin position="48"/>
        <end position="68"/>
    </location>
</feature>
<comment type="pathway">
    <text evidence="2">Quinol/quinone metabolism; menaquinone biosynthesis.</text>
</comment>
<comment type="caution">
    <text evidence="9">The sequence shown here is derived from an EMBL/GenBank/DDBJ whole genome shotgun (WGS) entry which is preliminary data.</text>
</comment>
<feature type="transmembrane region" description="Helical" evidence="8">
    <location>
        <begin position="97"/>
        <end position="115"/>
    </location>
</feature>
<name>A0A4R6YUN3_9GAMM</name>
<dbReference type="UniPathway" id="UPA00079"/>
<organism evidence="9 10">
    <name type="scientific">Tahibacter aquaticus</name>
    <dbReference type="NCBI Taxonomy" id="520092"/>
    <lineage>
        <taxon>Bacteria</taxon>
        <taxon>Pseudomonadati</taxon>
        <taxon>Pseudomonadota</taxon>
        <taxon>Gammaproteobacteria</taxon>
        <taxon>Lysobacterales</taxon>
        <taxon>Rhodanobacteraceae</taxon>
        <taxon>Tahibacter</taxon>
    </lineage>
</organism>
<keyword evidence="5 8" id="KW-0812">Transmembrane</keyword>
<gene>
    <name evidence="9" type="ORF">DFR29_109118</name>
</gene>
<dbReference type="Proteomes" id="UP000295293">
    <property type="component" value="Unassembled WGS sequence"/>
</dbReference>
<sequence>MTAKTVRQYGRIIRHFASTRALEVLALQASPILGIFLGGYRIERDGVVAPGLLALGSCALTAHIFVFNDWAGYASDLRDPLRAPHVFSRQGIRRREVAWSAIALLVLAIVAFAAVGMPALLFGAAIAALGFLYSGSPVLGKSTPIAASLNHLLGGTLHFLLGYTLSHTLDANGAWIGLFFGLVFAAGHLNQEVRDYDGDLVNGIRTNAVVFGRRQAFLASLFTFTAAYAMLTGLAAFGILPRLLLWSSVAWLLHLAWSLHALRRGLDFETAQWMQRRYRWLFALVGLVMLAG</sequence>
<dbReference type="InterPro" id="IPR044878">
    <property type="entry name" value="UbiA_sf"/>
</dbReference>
<protein>
    <submittedName>
        <fullName evidence="9">4-hydroxybenzoate polyprenyltransferase</fullName>
    </submittedName>
</protein>
<evidence type="ECO:0000256" key="4">
    <source>
        <dbReference type="ARBA" id="ARBA00022475"/>
    </source>
</evidence>
<evidence type="ECO:0000256" key="1">
    <source>
        <dbReference type="ARBA" id="ARBA00004141"/>
    </source>
</evidence>
<keyword evidence="9" id="KW-0808">Transferase</keyword>
<feature type="transmembrane region" description="Helical" evidence="8">
    <location>
        <begin position="243"/>
        <end position="262"/>
    </location>
</feature>
<proteinExistence type="predicted"/>
<evidence type="ECO:0000256" key="2">
    <source>
        <dbReference type="ARBA" id="ARBA00004863"/>
    </source>
</evidence>
<dbReference type="GO" id="GO:0009234">
    <property type="term" value="P:menaquinone biosynthetic process"/>
    <property type="evidence" value="ECO:0007669"/>
    <property type="project" value="UniProtKB-UniPathway"/>
</dbReference>
<comment type="subcellular location">
    <subcellularLocation>
        <location evidence="1">Membrane</location>
        <topology evidence="1">Multi-pass membrane protein</topology>
    </subcellularLocation>
</comment>
<evidence type="ECO:0000256" key="5">
    <source>
        <dbReference type="ARBA" id="ARBA00022692"/>
    </source>
</evidence>
<dbReference type="GO" id="GO:0004659">
    <property type="term" value="F:prenyltransferase activity"/>
    <property type="evidence" value="ECO:0007669"/>
    <property type="project" value="InterPro"/>
</dbReference>
<reference evidence="9 10" key="1">
    <citation type="submission" date="2019-03" db="EMBL/GenBank/DDBJ databases">
        <title>Genomic Encyclopedia of Type Strains, Phase IV (KMG-IV): sequencing the most valuable type-strain genomes for metagenomic binning, comparative biology and taxonomic classification.</title>
        <authorList>
            <person name="Goeker M."/>
        </authorList>
    </citation>
    <scope>NUCLEOTIDE SEQUENCE [LARGE SCALE GENOMIC DNA]</scope>
    <source>
        <strain evidence="9 10">DSM 21667</strain>
    </source>
</reference>
<dbReference type="Pfam" id="PF01040">
    <property type="entry name" value="UbiA"/>
    <property type="match status" value="1"/>
</dbReference>
<feature type="transmembrane region" description="Helical" evidence="8">
    <location>
        <begin position="21"/>
        <end position="42"/>
    </location>
</feature>
<keyword evidence="10" id="KW-1185">Reference proteome</keyword>
<dbReference type="AlphaFoldDB" id="A0A4R6YUN3"/>